<gene>
    <name evidence="1" type="ORF">SAMN02910315_02007</name>
</gene>
<dbReference type="RefSeq" id="WP_149732499.1">
    <property type="nucleotide sequence ID" value="NZ_FMXB01000018.1"/>
</dbReference>
<dbReference type="Proteomes" id="UP000323439">
    <property type="component" value="Unassembled WGS sequence"/>
</dbReference>
<evidence type="ECO:0000313" key="1">
    <source>
        <dbReference type="EMBL" id="SDA66143.1"/>
    </source>
</evidence>
<name>A0A1G5X6U4_9EURY</name>
<evidence type="ECO:0000313" key="2">
    <source>
        <dbReference type="Proteomes" id="UP000323439"/>
    </source>
</evidence>
<dbReference type="OrthoDB" id="78228at2157"/>
<reference evidence="1 2" key="1">
    <citation type="submission" date="2016-10" db="EMBL/GenBank/DDBJ databases">
        <authorList>
            <person name="Varghese N."/>
            <person name="Submissions S."/>
        </authorList>
    </citation>
    <scope>NUCLEOTIDE SEQUENCE [LARGE SCALE GENOMIC DNA]</scope>
    <source>
        <strain evidence="1 2">DSM 16643</strain>
    </source>
</reference>
<organism evidence="1 2">
    <name type="scientific">Methanobrevibacter millerae</name>
    <dbReference type="NCBI Taxonomy" id="230361"/>
    <lineage>
        <taxon>Archaea</taxon>
        <taxon>Methanobacteriati</taxon>
        <taxon>Methanobacteriota</taxon>
        <taxon>Methanomada group</taxon>
        <taxon>Methanobacteria</taxon>
        <taxon>Methanobacteriales</taxon>
        <taxon>Methanobacteriaceae</taxon>
        <taxon>Methanobrevibacter</taxon>
    </lineage>
</organism>
<sequence length="70" mass="7829">MDNLIHSGVKEIVLDSYIVLDSNEESHYLDGIKLDVDDLTIGGNGHAIDVQGLTRIFYCTRKNVIIKNII</sequence>
<proteinExistence type="predicted"/>
<dbReference type="EMBL" id="FMXB01000018">
    <property type="protein sequence ID" value="SDA66143.1"/>
    <property type="molecule type" value="Genomic_DNA"/>
</dbReference>
<accession>A0A1G5X6U4</accession>
<protein>
    <submittedName>
        <fullName evidence="1">Uncharacterized protein</fullName>
    </submittedName>
</protein>
<keyword evidence="2" id="KW-1185">Reference proteome</keyword>
<dbReference type="AlphaFoldDB" id="A0A1G5X6U4"/>